<organism evidence="7">
    <name type="scientific">Davidia involucrata</name>
    <name type="common">Dove tree</name>
    <dbReference type="NCBI Taxonomy" id="16924"/>
    <lineage>
        <taxon>Eukaryota</taxon>
        <taxon>Viridiplantae</taxon>
        <taxon>Streptophyta</taxon>
        <taxon>Embryophyta</taxon>
        <taxon>Tracheophyta</taxon>
        <taxon>Spermatophyta</taxon>
        <taxon>Magnoliopsida</taxon>
        <taxon>eudicotyledons</taxon>
        <taxon>Gunneridae</taxon>
        <taxon>Pentapetalae</taxon>
        <taxon>asterids</taxon>
        <taxon>Cornales</taxon>
        <taxon>Nyssaceae</taxon>
        <taxon>Davidia</taxon>
    </lineage>
</organism>
<dbReference type="SMART" id="SM00389">
    <property type="entry name" value="HOX"/>
    <property type="match status" value="1"/>
</dbReference>
<dbReference type="PANTHER" id="PTHR12628:SF10">
    <property type="entry name" value="HOMEOBOX DOMAIN-CONTAINING PROTEIN"/>
    <property type="match status" value="1"/>
</dbReference>
<name>A0A5B7AV66_DAVIN</name>
<feature type="region of interest" description="Disordered" evidence="5">
    <location>
        <begin position="1"/>
        <end position="48"/>
    </location>
</feature>
<gene>
    <name evidence="7" type="ORF">Din_029775</name>
</gene>
<dbReference type="GO" id="GO:0005634">
    <property type="term" value="C:nucleus"/>
    <property type="evidence" value="ECO:0007669"/>
    <property type="project" value="UniProtKB-SubCell"/>
</dbReference>
<evidence type="ECO:0000256" key="1">
    <source>
        <dbReference type="ARBA" id="ARBA00004123"/>
    </source>
</evidence>
<protein>
    <recommendedName>
        <fullName evidence="6">Homeobox domain-containing protein</fullName>
    </recommendedName>
</protein>
<sequence>MRGSGKTEIGSKQSALLHIKTGTKKSQTTRHKTKSKSHGRVTGSTISKKKVINYARKGMKNDSASRSVISKVALHKLKSSKKQSSSIRQVEKTPLISSKEKGKHANGDVKSQKLKKKGKRKRQNDNVELDEASRLQRRTRYLLIKLKLEQNLIDAYSTEGWKGQSREKIKPEKELQRAKKQILKCKLGIRDAIRQLDMLSSVGCIEGSAIAPDGSVYHEHDIFKEEAALPDGGGDMLHPEQDWPSDDSEDDDYNPEKIENSGSYSRAGSEDDASDDASSSSSLWSLKGEVFSESGKSAKRSKGHKNTSTELIIGADSEDTTDCEIISGRRQRRAVDYKKLYDEMFGKDAPANEQISEDEDWGPAKRKRREKESDAATTLITLCESEKKCPNVNSIEVKKKLPREQIKRSFFRIPSNAVEKLRLVFAENELPSRAVKENLSKQLGLESEKVNKWFKNARYLALKGRKAGTEFGDDVSLKLLRENVKREKKRVNFKAGTGVQEAEAELERLCKIKGKVEKLQQVLQGLPNRASNKADAPTLNEQSVIYVPVAVLKEKR</sequence>
<dbReference type="AlphaFoldDB" id="A0A5B7AV66"/>
<dbReference type="SUPFAM" id="SSF46689">
    <property type="entry name" value="Homeodomain-like"/>
    <property type="match status" value="1"/>
</dbReference>
<feature type="region of interest" description="Disordered" evidence="5">
    <location>
        <begin position="228"/>
        <end position="313"/>
    </location>
</feature>
<feature type="compositionally biased region" description="Basic and acidic residues" evidence="5">
    <location>
        <begin position="98"/>
        <end position="111"/>
    </location>
</feature>
<reference evidence="7" key="1">
    <citation type="submission" date="2019-08" db="EMBL/GenBank/DDBJ databases">
        <title>Reference gene set and small RNA set construction with multiple tissues from Davidia involucrata Baill.</title>
        <authorList>
            <person name="Yang H."/>
            <person name="Zhou C."/>
            <person name="Li G."/>
            <person name="Wang J."/>
            <person name="Gao P."/>
            <person name="Wang M."/>
            <person name="Wang R."/>
            <person name="Zhao Y."/>
        </authorList>
    </citation>
    <scope>NUCLEOTIDE SEQUENCE</scope>
    <source>
        <tissue evidence="7">Mixed with DoveR01_LX</tissue>
    </source>
</reference>
<feature type="compositionally biased region" description="Acidic residues" evidence="5">
    <location>
        <begin position="243"/>
        <end position="253"/>
    </location>
</feature>
<dbReference type="InterPro" id="IPR001356">
    <property type="entry name" value="HD"/>
</dbReference>
<feature type="DNA-binding region" description="Homeobox" evidence="3">
    <location>
        <begin position="406"/>
        <end position="465"/>
    </location>
</feature>
<feature type="region of interest" description="Disordered" evidence="5">
    <location>
        <begin position="76"/>
        <end position="130"/>
    </location>
</feature>
<dbReference type="GO" id="GO:0003677">
    <property type="term" value="F:DNA binding"/>
    <property type="evidence" value="ECO:0007669"/>
    <property type="project" value="UniProtKB-UniRule"/>
</dbReference>
<evidence type="ECO:0000259" key="6">
    <source>
        <dbReference type="PROSITE" id="PS50071"/>
    </source>
</evidence>
<dbReference type="GO" id="GO:0045814">
    <property type="term" value="P:negative regulation of gene expression, epigenetic"/>
    <property type="evidence" value="ECO:0007669"/>
    <property type="project" value="TreeGrafter"/>
</dbReference>
<dbReference type="FunFam" id="1.10.10.60:FF:000437">
    <property type="entry name" value="pathogenesis-related homeodomain protein"/>
    <property type="match status" value="1"/>
</dbReference>
<dbReference type="Pfam" id="PF00046">
    <property type="entry name" value="Homeodomain"/>
    <property type="match status" value="1"/>
</dbReference>
<evidence type="ECO:0000313" key="7">
    <source>
        <dbReference type="EMBL" id="MPA60334.1"/>
    </source>
</evidence>
<dbReference type="Gene3D" id="1.10.10.60">
    <property type="entry name" value="Homeodomain-like"/>
    <property type="match status" value="1"/>
</dbReference>
<accession>A0A5B7AV66</accession>
<proteinExistence type="predicted"/>
<keyword evidence="2 3" id="KW-0539">Nucleus</keyword>
<keyword evidence="3 4" id="KW-0371">Homeobox</keyword>
<dbReference type="EMBL" id="GHES01029775">
    <property type="protein sequence ID" value="MPA60334.1"/>
    <property type="molecule type" value="Transcribed_RNA"/>
</dbReference>
<dbReference type="PROSITE" id="PS50071">
    <property type="entry name" value="HOMEOBOX_2"/>
    <property type="match status" value="1"/>
</dbReference>
<dbReference type="InterPro" id="IPR009057">
    <property type="entry name" value="Homeodomain-like_sf"/>
</dbReference>
<evidence type="ECO:0000256" key="4">
    <source>
        <dbReference type="RuleBase" id="RU000682"/>
    </source>
</evidence>
<dbReference type="PANTHER" id="PTHR12628">
    <property type="entry name" value="POLYCOMB-LIKE TRANSCRIPTION FACTOR"/>
    <property type="match status" value="1"/>
</dbReference>
<evidence type="ECO:0000256" key="2">
    <source>
        <dbReference type="ARBA" id="ARBA00023242"/>
    </source>
</evidence>
<feature type="region of interest" description="Disordered" evidence="5">
    <location>
        <begin position="349"/>
        <end position="373"/>
    </location>
</feature>
<evidence type="ECO:0000256" key="5">
    <source>
        <dbReference type="SAM" id="MobiDB-lite"/>
    </source>
</evidence>
<evidence type="ECO:0000256" key="3">
    <source>
        <dbReference type="PROSITE-ProRule" id="PRU00108"/>
    </source>
</evidence>
<keyword evidence="3 4" id="KW-0238">DNA-binding</keyword>
<dbReference type="CDD" id="cd00086">
    <property type="entry name" value="homeodomain"/>
    <property type="match status" value="1"/>
</dbReference>
<feature type="compositionally biased region" description="Basic residues" evidence="5">
    <location>
        <begin position="112"/>
        <end position="122"/>
    </location>
</feature>
<feature type="domain" description="Homeobox" evidence="6">
    <location>
        <begin position="404"/>
        <end position="464"/>
    </location>
</feature>
<dbReference type="GO" id="GO:0003682">
    <property type="term" value="F:chromatin binding"/>
    <property type="evidence" value="ECO:0007669"/>
    <property type="project" value="TreeGrafter"/>
</dbReference>
<comment type="subcellular location">
    <subcellularLocation>
        <location evidence="1 3 4">Nucleus</location>
    </subcellularLocation>
</comment>
<feature type="compositionally biased region" description="Basic residues" evidence="5">
    <location>
        <begin position="21"/>
        <end position="39"/>
    </location>
</feature>